<keyword evidence="1" id="KW-1003">Cell membrane</keyword>
<organism evidence="8 9">
    <name type="scientific">Nitratireductor aquibiodomus</name>
    <dbReference type="NCBI Taxonomy" id="204799"/>
    <lineage>
        <taxon>Bacteria</taxon>
        <taxon>Pseudomonadati</taxon>
        <taxon>Pseudomonadota</taxon>
        <taxon>Alphaproteobacteria</taxon>
        <taxon>Hyphomicrobiales</taxon>
        <taxon>Phyllobacteriaceae</taxon>
        <taxon>Nitratireductor</taxon>
    </lineage>
</organism>
<dbReference type="Pfam" id="PF06305">
    <property type="entry name" value="LapA_dom"/>
    <property type="match status" value="1"/>
</dbReference>
<keyword evidence="4 6" id="KW-0472">Membrane</keyword>
<feature type="domain" description="Lipopolysaccharide assembly protein A" evidence="7">
    <location>
        <begin position="44"/>
        <end position="91"/>
    </location>
</feature>
<dbReference type="RefSeq" id="WP_025031057.1">
    <property type="nucleotide sequence ID" value="NZ_FNSL01000001.1"/>
</dbReference>
<proteinExistence type="predicted"/>
<dbReference type="GO" id="GO:0005886">
    <property type="term" value="C:plasma membrane"/>
    <property type="evidence" value="ECO:0007669"/>
    <property type="project" value="InterPro"/>
</dbReference>
<evidence type="ECO:0000259" key="7">
    <source>
        <dbReference type="Pfam" id="PF06305"/>
    </source>
</evidence>
<evidence type="ECO:0000256" key="6">
    <source>
        <dbReference type="SAM" id="Phobius"/>
    </source>
</evidence>
<accession>A0A1H4LI88</accession>
<keyword evidence="2 6" id="KW-0812">Transmembrane</keyword>
<keyword evidence="3 6" id="KW-1133">Transmembrane helix</keyword>
<gene>
    <name evidence="8" type="ORF">SAMN05216452_2827</name>
</gene>
<dbReference type="Proteomes" id="UP000199064">
    <property type="component" value="Unassembled WGS sequence"/>
</dbReference>
<evidence type="ECO:0000313" key="9">
    <source>
        <dbReference type="Proteomes" id="UP000199064"/>
    </source>
</evidence>
<evidence type="ECO:0000256" key="2">
    <source>
        <dbReference type="ARBA" id="ARBA00022692"/>
    </source>
</evidence>
<dbReference type="InterPro" id="IPR010445">
    <property type="entry name" value="LapA_dom"/>
</dbReference>
<feature type="compositionally biased region" description="Basic and acidic residues" evidence="5">
    <location>
        <begin position="78"/>
        <end position="90"/>
    </location>
</feature>
<evidence type="ECO:0000256" key="1">
    <source>
        <dbReference type="ARBA" id="ARBA00022475"/>
    </source>
</evidence>
<feature type="region of interest" description="Disordered" evidence="5">
    <location>
        <begin position="78"/>
        <end position="108"/>
    </location>
</feature>
<keyword evidence="9" id="KW-1185">Reference proteome</keyword>
<evidence type="ECO:0000313" key="8">
    <source>
        <dbReference type="EMBL" id="SEB69975.1"/>
    </source>
</evidence>
<name>A0A1H4LI88_9HYPH</name>
<evidence type="ECO:0000256" key="4">
    <source>
        <dbReference type="ARBA" id="ARBA00023136"/>
    </source>
</evidence>
<dbReference type="AlphaFoldDB" id="A0A1H4LI88"/>
<sequence>MANRIILVLVLVPLAVIIVALAVANRALVPFTIDPFNPGNPALTVHWPLFAYLFASVALGMVVGSLATWFRQGRYRRDARERRKEVDKLRQAPAAAASNAPQIKHSPS</sequence>
<evidence type="ECO:0000256" key="5">
    <source>
        <dbReference type="SAM" id="MobiDB-lite"/>
    </source>
</evidence>
<protein>
    <submittedName>
        <fullName evidence="8">Uncharacterized integral membrane protein</fullName>
    </submittedName>
</protein>
<dbReference type="EMBL" id="FNSL01000001">
    <property type="protein sequence ID" value="SEB69975.1"/>
    <property type="molecule type" value="Genomic_DNA"/>
</dbReference>
<reference evidence="9" key="1">
    <citation type="submission" date="2016-10" db="EMBL/GenBank/DDBJ databases">
        <authorList>
            <person name="Varghese N."/>
            <person name="Submissions S."/>
        </authorList>
    </citation>
    <scope>NUCLEOTIDE SEQUENCE [LARGE SCALE GENOMIC DNA]</scope>
    <source>
        <strain evidence="9">ES.061</strain>
    </source>
</reference>
<evidence type="ECO:0000256" key="3">
    <source>
        <dbReference type="ARBA" id="ARBA00022989"/>
    </source>
</evidence>
<feature type="compositionally biased region" description="Low complexity" evidence="5">
    <location>
        <begin position="92"/>
        <end position="101"/>
    </location>
</feature>
<feature type="transmembrane region" description="Helical" evidence="6">
    <location>
        <begin position="50"/>
        <end position="70"/>
    </location>
</feature>